<organism evidence="1">
    <name type="scientific">Aspergillus arachidicola</name>
    <dbReference type="NCBI Taxonomy" id="656916"/>
    <lineage>
        <taxon>Eukaryota</taxon>
        <taxon>Fungi</taxon>
        <taxon>Dikarya</taxon>
        <taxon>Ascomycota</taxon>
        <taxon>Pezizomycotina</taxon>
        <taxon>Eurotiomycetes</taxon>
        <taxon>Eurotiomycetidae</taxon>
        <taxon>Eurotiales</taxon>
        <taxon>Aspergillaceae</taxon>
        <taxon>Aspergillus</taxon>
        <taxon>Aspergillus subgen. Circumdati</taxon>
    </lineage>
</organism>
<reference evidence="1" key="1">
    <citation type="submission" date="2019-04" db="EMBL/GenBank/DDBJ databases">
        <title>Friends and foes A comparative genomics study of 23 Aspergillus species from section Flavi.</title>
        <authorList>
            <consortium name="DOE Joint Genome Institute"/>
            <person name="Kjaerbolling I."/>
            <person name="Vesth T."/>
            <person name="Frisvad J.C."/>
            <person name="Nybo J.L."/>
            <person name="Theobald S."/>
            <person name="Kildgaard S."/>
            <person name="Isbrandt T."/>
            <person name="Kuo A."/>
            <person name="Sato A."/>
            <person name="Lyhne E.K."/>
            <person name="Kogle M.E."/>
            <person name="Wiebenga A."/>
            <person name="Kun R.S."/>
            <person name="Lubbers R.J."/>
            <person name="Makela M.R."/>
            <person name="Barry K."/>
            <person name="Chovatia M."/>
            <person name="Clum A."/>
            <person name="Daum C."/>
            <person name="Haridas S."/>
            <person name="He G."/>
            <person name="LaButti K."/>
            <person name="Lipzen A."/>
            <person name="Mondo S."/>
            <person name="Riley R."/>
            <person name="Salamov A."/>
            <person name="Simmons B.A."/>
            <person name="Magnuson J.K."/>
            <person name="Henrissat B."/>
            <person name="Mortensen U.H."/>
            <person name="Larsen T.O."/>
            <person name="Devries R.P."/>
            <person name="Grigoriev I.V."/>
            <person name="Machida M."/>
            <person name="Baker S.E."/>
            <person name="Andersen M.R."/>
        </authorList>
    </citation>
    <scope>NUCLEOTIDE SEQUENCE</scope>
    <source>
        <strain evidence="1">CBS 117612</strain>
    </source>
</reference>
<gene>
    <name evidence="1" type="ORF">BDV24DRAFT_142206</name>
</gene>
<dbReference type="Proteomes" id="UP000325558">
    <property type="component" value="Unassembled WGS sequence"/>
</dbReference>
<evidence type="ECO:0000313" key="1">
    <source>
        <dbReference type="EMBL" id="KAE8336277.1"/>
    </source>
</evidence>
<proteinExistence type="predicted"/>
<protein>
    <submittedName>
        <fullName evidence="1">Uncharacterized protein</fullName>
    </submittedName>
</protein>
<sequence>MEPERYLLGRLITPKGPFLGIHTLLPPYPRSCDRANRERSTRGTSSVKLCHHCKLPYPGCIILCCPCLLGGSTY</sequence>
<accession>A0A5N6XSX9</accession>
<dbReference type="AlphaFoldDB" id="A0A5N6XSX9"/>
<dbReference type="EMBL" id="ML737198">
    <property type="protein sequence ID" value="KAE8336277.1"/>
    <property type="molecule type" value="Genomic_DNA"/>
</dbReference>
<name>A0A5N6XSX9_9EURO</name>